<dbReference type="Pfam" id="PF01341">
    <property type="entry name" value="Glyco_hydro_6"/>
    <property type="match status" value="1"/>
</dbReference>
<dbReference type="GO" id="GO:0004553">
    <property type="term" value="F:hydrolase activity, hydrolyzing O-glycosyl compounds"/>
    <property type="evidence" value="ECO:0007669"/>
    <property type="project" value="InterPro"/>
</dbReference>
<dbReference type="Gene3D" id="3.20.20.40">
    <property type="entry name" value="1, 4-beta cellobiohydrolase"/>
    <property type="match status" value="1"/>
</dbReference>
<sequence length="61" mass="6258">MVQPPGRLIGAPGGTYGDDVVDTNLWIKPPGESDGTCNGGPIAGAWWPAAAVELTRNVTLP</sequence>
<gene>
    <name evidence="1" type="ORF">IT882_02155</name>
</gene>
<reference evidence="1 2" key="1">
    <citation type="submission" date="2020-11" db="EMBL/GenBank/DDBJ databases">
        <title>Amino acid is mineralized and recycled by bacteria in oceanic microbiome.</title>
        <authorList>
            <person name="Zheng L.Y."/>
        </authorList>
    </citation>
    <scope>NUCLEOTIDE SEQUENCE [LARGE SCALE GENOMIC DNA]</scope>
    <source>
        <strain evidence="1 2">A32-1</strain>
    </source>
</reference>
<evidence type="ECO:0000313" key="1">
    <source>
        <dbReference type="EMBL" id="QPE04947.1"/>
    </source>
</evidence>
<name>A0A7S8MXD6_9MICO</name>
<keyword evidence="2" id="KW-1185">Reference proteome</keyword>
<proteinExistence type="predicted"/>
<dbReference type="GO" id="GO:0030245">
    <property type="term" value="P:cellulose catabolic process"/>
    <property type="evidence" value="ECO:0007669"/>
    <property type="project" value="InterPro"/>
</dbReference>
<organism evidence="1 2">
    <name type="scientific">Microbacterium schleiferi</name>
    <dbReference type="NCBI Taxonomy" id="69362"/>
    <lineage>
        <taxon>Bacteria</taxon>
        <taxon>Bacillati</taxon>
        <taxon>Actinomycetota</taxon>
        <taxon>Actinomycetes</taxon>
        <taxon>Micrococcales</taxon>
        <taxon>Microbacteriaceae</taxon>
        <taxon>Microbacterium</taxon>
    </lineage>
</organism>
<evidence type="ECO:0000313" key="2">
    <source>
        <dbReference type="Proteomes" id="UP000594480"/>
    </source>
</evidence>
<dbReference type="Proteomes" id="UP000594480">
    <property type="component" value="Chromosome"/>
</dbReference>
<dbReference type="InterPro" id="IPR036434">
    <property type="entry name" value="Beta_cellobiohydrolase_sf"/>
</dbReference>
<dbReference type="PANTHER" id="PTHR34876:SF4">
    <property type="entry name" value="1,4-BETA-D-GLUCAN CELLOBIOHYDROLASE C-RELATED"/>
    <property type="match status" value="1"/>
</dbReference>
<dbReference type="PANTHER" id="PTHR34876">
    <property type="match status" value="1"/>
</dbReference>
<accession>A0A7S8MXD6</accession>
<dbReference type="AlphaFoldDB" id="A0A7S8MXD6"/>
<keyword evidence="1" id="KW-0378">Hydrolase</keyword>
<protein>
    <submittedName>
        <fullName evidence="1">Glycoside hydrolase family 6 protein</fullName>
    </submittedName>
</protein>
<dbReference type="KEGG" id="msf:IT882_02155"/>
<dbReference type="SUPFAM" id="SSF51989">
    <property type="entry name" value="Glycosyl hydrolases family 6, cellulases"/>
    <property type="match status" value="1"/>
</dbReference>
<dbReference type="InterPro" id="IPR016288">
    <property type="entry name" value="Beta_cellobiohydrolase"/>
</dbReference>
<dbReference type="RefSeq" id="WP_195692968.1">
    <property type="nucleotide sequence ID" value="NZ_CP064760.1"/>
</dbReference>
<dbReference type="EMBL" id="CP064760">
    <property type="protein sequence ID" value="QPE04947.1"/>
    <property type="molecule type" value="Genomic_DNA"/>
</dbReference>